<evidence type="ECO:0000256" key="1">
    <source>
        <dbReference type="ARBA" id="ARBA00023012"/>
    </source>
</evidence>
<dbReference type="EMBL" id="CABVGX010000054">
    <property type="protein sequence ID" value="VVN29724.1"/>
    <property type="molecule type" value="Genomic_DNA"/>
</dbReference>
<reference evidence="4 5" key="1">
    <citation type="submission" date="2019-09" db="EMBL/GenBank/DDBJ databases">
        <authorList>
            <person name="Chandra G."/>
            <person name="Truman W A."/>
        </authorList>
    </citation>
    <scope>NUCLEOTIDE SEQUENCE [LARGE SCALE GENOMIC DNA]</scope>
    <source>
        <strain evidence="4">PS645</strain>
    </source>
</reference>
<dbReference type="GO" id="GO:0004672">
    <property type="term" value="F:protein kinase activity"/>
    <property type="evidence" value="ECO:0007669"/>
    <property type="project" value="UniProtKB-ARBA"/>
</dbReference>
<protein>
    <recommendedName>
        <fullName evidence="3">HPt domain-containing protein</fullName>
    </recommendedName>
</protein>
<evidence type="ECO:0000313" key="4">
    <source>
        <dbReference type="EMBL" id="VVN29724.1"/>
    </source>
</evidence>
<dbReference type="GO" id="GO:0000160">
    <property type="term" value="P:phosphorelay signal transduction system"/>
    <property type="evidence" value="ECO:0007669"/>
    <property type="project" value="UniProtKB-KW"/>
</dbReference>
<evidence type="ECO:0000259" key="3">
    <source>
        <dbReference type="PROSITE" id="PS50894"/>
    </source>
</evidence>
<dbReference type="CDD" id="cd00088">
    <property type="entry name" value="HPT"/>
    <property type="match status" value="1"/>
</dbReference>
<sequence>MADTHLDRDVLSALQEVMESEYPMLVDTFLADSEERLSILRKSDDALQLMNAAHSFKGSSSNMGAIRLAQLCNELEQRARHRPIEGCETLIVEIDKEFDFIRPLYEAERLRSQAELATVRRPS</sequence>
<dbReference type="RefSeq" id="WP_150582614.1">
    <property type="nucleotide sequence ID" value="NZ_CABVGX010000054.1"/>
</dbReference>
<dbReference type="InterPro" id="IPR036641">
    <property type="entry name" value="HPT_dom_sf"/>
</dbReference>
<dbReference type="OrthoDB" id="9131849at2"/>
<dbReference type="AlphaFoldDB" id="A0A5E6WMM9"/>
<proteinExistence type="predicted"/>
<dbReference type="Proteomes" id="UP000325607">
    <property type="component" value="Unassembled WGS sequence"/>
</dbReference>
<dbReference type="Pfam" id="PF01627">
    <property type="entry name" value="Hpt"/>
    <property type="match status" value="1"/>
</dbReference>
<keyword evidence="2" id="KW-0597">Phosphoprotein</keyword>
<dbReference type="PROSITE" id="PS50894">
    <property type="entry name" value="HPT"/>
    <property type="match status" value="1"/>
</dbReference>
<evidence type="ECO:0000256" key="2">
    <source>
        <dbReference type="PROSITE-ProRule" id="PRU00110"/>
    </source>
</evidence>
<feature type="domain" description="HPt" evidence="3">
    <location>
        <begin position="14"/>
        <end position="108"/>
    </location>
</feature>
<dbReference type="InterPro" id="IPR008207">
    <property type="entry name" value="Sig_transdc_His_kin_Hpt_dom"/>
</dbReference>
<evidence type="ECO:0000313" key="5">
    <source>
        <dbReference type="Proteomes" id="UP000325607"/>
    </source>
</evidence>
<accession>A0A5E6WMM9</accession>
<dbReference type="Gene3D" id="1.20.120.160">
    <property type="entry name" value="HPT domain"/>
    <property type="match status" value="1"/>
</dbReference>
<dbReference type="SMART" id="SM00073">
    <property type="entry name" value="HPT"/>
    <property type="match status" value="1"/>
</dbReference>
<gene>
    <name evidence="4" type="ORF">PS645_04763</name>
</gene>
<organism evidence="4 5">
    <name type="scientific">Pseudomonas fluorescens</name>
    <dbReference type="NCBI Taxonomy" id="294"/>
    <lineage>
        <taxon>Bacteria</taxon>
        <taxon>Pseudomonadati</taxon>
        <taxon>Pseudomonadota</taxon>
        <taxon>Gammaproteobacteria</taxon>
        <taxon>Pseudomonadales</taxon>
        <taxon>Pseudomonadaceae</taxon>
        <taxon>Pseudomonas</taxon>
    </lineage>
</organism>
<dbReference type="SUPFAM" id="SSF47226">
    <property type="entry name" value="Histidine-containing phosphotransfer domain, HPT domain"/>
    <property type="match status" value="1"/>
</dbReference>
<name>A0A5E6WMM9_PSEFL</name>
<feature type="modified residue" description="Phosphohistidine" evidence="2">
    <location>
        <position position="54"/>
    </location>
</feature>
<keyword evidence="1" id="KW-0902">Two-component regulatory system</keyword>